<gene>
    <name evidence="2" type="ORF">JOF56_002903</name>
</gene>
<feature type="region of interest" description="Disordered" evidence="1">
    <location>
        <begin position="893"/>
        <end position="1103"/>
    </location>
</feature>
<reference evidence="2 3" key="1">
    <citation type="submission" date="2021-03" db="EMBL/GenBank/DDBJ databases">
        <title>Sequencing the genomes of 1000 actinobacteria strains.</title>
        <authorList>
            <person name="Klenk H.-P."/>
        </authorList>
    </citation>
    <scope>NUCLEOTIDE SEQUENCE [LARGE SCALE GENOMIC DNA]</scope>
    <source>
        <strain evidence="2 3">DSM 46670</strain>
    </source>
</reference>
<comment type="caution">
    <text evidence="2">The sequence shown here is derived from an EMBL/GenBank/DDBJ whole genome shotgun (WGS) entry which is preliminary data.</text>
</comment>
<feature type="compositionally biased region" description="Polar residues" evidence="1">
    <location>
        <begin position="960"/>
        <end position="979"/>
    </location>
</feature>
<feature type="compositionally biased region" description="Low complexity" evidence="1">
    <location>
        <begin position="394"/>
        <end position="405"/>
    </location>
</feature>
<feature type="compositionally biased region" description="Low complexity" evidence="1">
    <location>
        <begin position="1015"/>
        <end position="1028"/>
    </location>
</feature>
<accession>A0ABS4TDL4</accession>
<dbReference type="SUPFAM" id="SSF140453">
    <property type="entry name" value="EsxAB dimer-like"/>
    <property type="match status" value="1"/>
</dbReference>
<keyword evidence="3" id="KW-1185">Reference proteome</keyword>
<dbReference type="RefSeq" id="WP_209638014.1">
    <property type="nucleotide sequence ID" value="NZ_JAGINW010000001.1"/>
</dbReference>
<evidence type="ECO:0000256" key="1">
    <source>
        <dbReference type="SAM" id="MobiDB-lite"/>
    </source>
</evidence>
<evidence type="ECO:0000313" key="3">
    <source>
        <dbReference type="Proteomes" id="UP001519332"/>
    </source>
</evidence>
<feature type="region of interest" description="Disordered" evidence="1">
    <location>
        <begin position="322"/>
        <end position="429"/>
    </location>
</feature>
<dbReference type="EMBL" id="JAGINW010000001">
    <property type="protein sequence ID" value="MBP2322518.1"/>
    <property type="molecule type" value="Genomic_DNA"/>
</dbReference>
<protein>
    <recommendedName>
        <fullName evidence="4">WXG100 family type VII secretion target</fullName>
    </recommendedName>
</protein>
<feature type="compositionally biased region" description="Pro residues" evidence="1">
    <location>
        <begin position="369"/>
        <end position="382"/>
    </location>
</feature>
<feature type="region of interest" description="Disordered" evidence="1">
    <location>
        <begin position="1"/>
        <end position="20"/>
    </location>
</feature>
<name>A0ABS4TDL4_9PSEU</name>
<evidence type="ECO:0000313" key="2">
    <source>
        <dbReference type="EMBL" id="MBP2322518.1"/>
    </source>
</evidence>
<dbReference type="Proteomes" id="UP001519332">
    <property type="component" value="Unassembled WGS sequence"/>
</dbReference>
<feature type="compositionally biased region" description="Basic and acidic residues" evidence="1">
    <location>
        <begin position="339"/>
        <end position="352"/>
    </location>
</feature>
<feature type="region of interest" description="Disordered" evidence="1">
    <location>
        <begin position="775"/>
        <end position="847"/>
    </location>
</feature>
<evidence type="ECO:0008006" key="4">
    <source>
        <dbReference type="Google" id="ProtNLM"/>
    </source>
</evidence>
<feature type="compositionally biased region" description="Low complexity" evidence="1">
    <location>
        <begin position="615"/>
        <end position="632"/>
    </location>
</feature>
<sequence>MAEGIGGPVSSPLQPAKDVNTNDHSEAMFHQLDDFKKMMAADRMGFLYKRWMEHQCSDPGRRGQWRSQPVWGEGWQEREDNDKGGLWQLKIINFGFMWDAHGRLTNLATSGEALKGAGNQVVQRVQAAWTSKAGEAAAGRFTEFRDAAADYTAQVQNLGAQMEGAWHATRHVVKELADFANKSDLGGKPMMDRYGADGASDDHGNSERGNWSSRMDALNEAIVQGTYRWGPEAHEVIDPSIWSVDFSFGRVVQTPESVRQPGQVYIEADGSNMWSNEICNWLDDMAHCYFLTIGNFRRRVEETIRTVQEAWEKLNTQAGKITKDPFGKLSLGPAQGTGDDTKKSTDSGHDRPGTGNTGTAGTSGMGSTPVPPIAPPPMPPVQPAVDDTTNPSAVDGDVVPVVPQDQTKETVTIQDGDRKISVQSPDGEGHVKVTVDDGTGKPKAYDLDFSAGTGAPAQPGDGRPQTLPALETPSQQVQAGPDGKAVVHDGNLTITAERPPGTPDQIKITVDDGTGKPTTYLVDYADPANGTVTTQPGRPTAEPYPAPQSGFTDPSGQSGPAPGASAGFAAAPSGFADHSAAQQSGFSEPVPGAAAHFAEPMNGGRPDTGTSTQAGFTEPGFTQPTTGGFTDPSTPQQGGFTEPITADARRFAGTFPDATSGQQTGSLDPIGTESHAYAQPTSQQSAGFPEYAVDEAGRFAEPLNGGFTDPQSGFIDSATSADFAEDISVDGAGFVESETGGFADPSSAQPGFADSSAAQQAAGFPEYAVDEGRFAEPLSSGFSEPAGAQSGFADQESGFATTSPSSFAEPGDGDFGDLDDVRSGFAVSDTAAQGGGFPEPGAGDDFADQAMAQGAGFTDSGFVDPAAQSVASEGFEPVEQADVFDPAAAQAIDADSGGGFEPATEHEGGFDQGATAQASGIAAGPSIGDDLFRDWSTGLSDSDIDEYQSPESAPYERSEQLSQAEAWTEPEPSTGTAAQSLGFDVVSGDDSAMDSIWSTQGDLFDDSEPRDVSGEEIAPAAGEAGLAAVPDNGQSQPHPASPATAGGGMGGMPMMGMGGGGGGGNNDQERGPSAWSTTGDLFDDGPMSAADRISTVLDDDEQR</sequence>
<feature type="compositionally biased region" description="Polar residues" evidence="1">
    <location>
        <begin position="657"/>
        <end position="666"/>
    </location>
</feature>
<feature type="compositionally biased region" description="Low complexity" evidence="1">
    <location>
        <begin position="554"/>
        <end position="576"/>
    </location>
</feature>
<feature type="region of interest" description="Disordered" evidence="1">
    <location>
        <begin position="448"/>
        <end position="719"/>
    </location>
</feature>
<organism evidence="2 3">
    <name type="scientific">Kibdelosporangium banguiense</name>
    <dbReference type="NCBI Taxonomy" id="1365924"/>
    <lineage>
        <taxon>Bacteria</taxon>
        <taxon>Bacillati</taxon>
        <taxon>Actinomycetota</taxon>
        <taxon>Actinomycetes</taxon>
        <taxon>Pseudonocardiales</taxon>
        <taxon>Pseudonocardiaceae</taxon>
        <taxon>Kibdelosporangium</taxon>
    </lineage>
</organism>
<dbReference type="InterPro" id="IPR036689">
    <property type="entry name" value="ESAT-6-like_sf"/>
</dbReference>
<proteinExistence type="predicted"/>
<feature type="compositionally biased region" description="Gly residues" evidence="1">
    <location>
        <begin position="1045"/>
        <end position="1065"/>
    </location>
</feature>
<feature type="compositionally biased region" description="Gly residues" evidence="1">
    <location>
        <begin position="355"/>
        <end position="364"/>
    </location>
</feature>
<feature type="region of interest" description="Disordered" evidence="1">
    <location>
        <begin position="735"/>
        <end position="762"/>
    </location>
</feature>